<dbReference type="EMBL" id="GGEC01034885">
    <property type="protein sequence ID" value="MBX15369.1"/>
    <property type="molecule type" value="Transcribed_RNA"/>
</dbReference>
<proteinExistence type="predicted"/>
<accession>A0A2P2LBN0</accession>
<protein>
    <submittedName>
        <fullName evidence="1">Uncharacterized protein MANES_14G132200</fullName>
    </submittedName>
</protein>
<dbReference type="AlphaFoldDB" id="A0A2P2LBN0"/>
<reference evidence="1" key="1">
    <citation type="submission" date="2018-02" db="EMBL/GenBank/DDBJ databases">
        <title>Rhizophora mucronata_Transcriptome.</title>
        <authorList>
            <person name="Meera S.P."/>
            <person name="Sreeshan A."/>
            <person name="Augustine A."/>
        </authorList>
    </citation>
    <scope>NUCLEOTIDE SEQUENCE</scope>
    <source>
        <tissue evidence="1">Leaf</tissue>
    </source>
</reference>
<organism evidence="1">
    <name type="scientific">Rhizophora mucronata</name>
    <name type="common">Asiatic mangrove</name>
    <dbReference type="NCBI Taxonomy" id="61149"/>
    <lineage>
        <taxon>Eukaryota</taxon>
        <taxon>Viridiplantae</taxon>
        <taxon>Streptophyta</taxon>
        <taxon>Embryophyta</taxon>
        <taxon>Tracheophyta</taxon>
        <taxon>Spermatophyta</taxon>
        <taxon>Magnoliopsida</taxon>
        <taxon>eudicotyledons</taxon>
        <taxon>Gunneridae</taxon>
        <taxon>Pentapetalae</taxon>
        <taxon>rosids</taxon>
        <taxon>fabids</taxon>
        <taxon>Malpighiales</taxon>
        <taxon>Rhizophoraceae</taxon>
        <taxon>Rhizophora</taxon>
    </lineage>
</organism>
<sequence length="80" mass="8831">MVIIGLILEDSVAGSGRFLRVNKYFQNSGTPKFLSLEVKATDSNQSTKPNSIVCADCDGNGKFLYLLFFFICPFSQPFAI</sequence>
<evidence type="ECO:0000313" key="1">
    <source>
        <dbReference type="EMBL" id="MBX15369.1"/>
    </source>
</evidence>
<name>A0A2P2LBN0_RHIMU</name>